<comment type="caution">
    <text evidence="1">The sequence shown here is derived from an EMBL/GenBank/DDBJ whole genome shotgun (WGS) entry which is preliminary data.</text>
</comment>
<organism evidence="1 2">
    <name type="scientific">Meloidogyne enterolobii</name>
    <name type="common">Root-knot nematode worm</name>
    <name type="synonym">Meloidogyne mayaguensis</name>
    <dbReference type="NCBI Taxonomy" id="390850"/>
    <lineage>
        <taxon>Eukaryota</taxon>
        <taxon>Metazoa</taxon>
        <taxon>Ecdysozoa</taxon>
        <taxon>Nematoda</taxon>
        <taxon>Chromadorea</taxon>
        <taxon>Rhabditida</taxon>
        <taxon>Tylenchina</taxon>
        <taxon>Tylenchomorpha</taxon>
        <taxon>Tylenchoidea</taxon>
        <taxon>Meloidogynidae</taxon>
        <taxon>Meloidogyninae</taxon>
        <taxon>Meloidogyne</taxon>
    </lineage>
</organism>
<keyword evidence="2" id="KW-1185">Reference proteome</keyword>
<proteinExistence type="predicted"/>
<sequence length="107" mass="12336">MLNKILIIFCLIIKTHSWTWKDYPSPRGPDYWKCGVTKPTYVCDPDGMLTDQQRKEIVDLVEDFKEKTKRPKSSNPCMREGLRLVVALSKYKIGLEDVSPGKTVSFL</sequence>
<evidence type="ECO:0000313" key="1">
    <source>
        <dbReference type="EMBL" id="CAK5104767.1"/>
    </source>
</evidence>
<accession>A0ACB1ATD0</accession>
<reference evidence="1" key="1">
    <citation type="submission" date="2023-11" db="EMBL/GenBank/DDBJ databases">
        <authorList>
            <person name="Poullet M."/>
        </authorList>
    </citation>
    <scope>NUCLEOTIDE SEQUENCE</scope>
    <source>
        <strain evidence="1">E1834</strain>
    </source>
</reference>
<dbReference type="Proteomes" id="UP001497535">
    <property type="component" value="Unassembled WGS sequence"/>
</dbReference>
<gene>
    <name evidence="1" type="ORF">MENTE1834_LOCUS43074</name>
</gene>
<protein>
    <submittedName>
        <fullName evidence="1">Uncharacterized protein</fullName>
    </submittedName>
</protein>
<name>A0ACB1ATD0_MELEN</name>
<evidence type="ECO:0000313" key="2">
    <source>
        <dbReference type="Proteomes" id="UP001497535"/>
    </source>
</evidence>
<dbReference type="EMBL" id="CAVMJV010000117">
    <property type="protein sequence ID" value="CAK5104767.1"/>
    <property type="molecule type" value="Genomic_DNA"/>
</dbReference>